<proteinExistence type="predicted"/>
<keyword evidence="2" id="KW-1185">Reference proteome</keyword>
<dbReference type="VEuPathDB" id="VectorBase:ISCW013785"/>
<protein>
    <submittedName>
        <fullName evidence="1">Uncharacterized protein</fullName>
    </submittedName>
</protein>
<name>A0A1S4LGQ5_IXOSC</name>
<dbReference type="AlphaFoldDB" id="A0A1S4LGQ5"/>
<reference evidence="2" key="1">
    <citation type="submission" date="2008-03" db="EMBL/GenBank/DDBJ databases">
        <title>Annotation of Ixodes scapularis.</title>
        <authorList>
            <consortium name="Ixodes scapularis Genome Project Consortium"/>
            <person name="Caler E."/>
            <person name="Hannick L.I."/>
            <person name="Bidwell S."/>
            <person name="Joardar V."/>
            <person name="Thiagarajan M."/>
            <person name="Amedeo P."/>
            <person name="Galinsky K.J."/>
            <person name="Schobel S."/>
            <person name="Inman J."/>
            <person name="Hostetler J."/>
            <person name="Miller J."/>
            <person name="Hammond M."/>
            <person name="Megy K."/>
            <person name="Lawson D."/>
            <person name="Kodira C."/>
            <person name="Sutton G."/>
            <person name="Meyer J."/>
            <person name="Hill C.A."/>
            <person name="Birren B."/>
            <person name="Nene V."/>
            <person name="Collins F."/>
            <person name="Alarcon-Chaidez F."/>
            <person name="Wikel S."/>
            <person name="Strausberg R."/>
        </authorList>
    </citation>
    <scope>NUCLEOTIDE SEQUENCE [LARGE SCALE GENOMIC DNA]</scope>
    <source>
        <strain evidence="2">Wikel</strain>
    </source>
</reference>
<dbReference type="EMBL" id="ABJB010890750">
    <property type="status" value="NOT_ANNOTATED_CDS"/>
    <property type="molecule type" value="Genomic_DNA"/>
</dbReference>
<sequence>QTYLGACTPCRPKQENHRSQTTEVERRALHVQRTHHPHLVLRCSSPPPPLPRHQHRDYLQRTSCHLHRSLPIASRDQHTHLVHRWTGDCG</sequence>
<evidence type="ECO:0000313" key="1">
    <source>
        <dbReference type="EnsemblMetazoa" id="ISCW013785-PA"/>
    </source>
</evidence>
<accession>A0A1S4LGQ5</accession>
<dbReference type="EnsemblMetazoa" id="ISCW013785-RA">
    <property type="protein sequence ID" value="ISCW013785-PA"/>
    <property type="gene ID" value="ISCW013785"/>
</dbReference>
<organism evidence="1 2">
    <name type="scientific">Ixodes scapularis</name>
    <name type="common">Black-legged tick</name>
    <name type="synonym">Deer tick</name>
    <dbReference type="NCBI Taxonomy" id="6945"/>
    <lineage>
        <taxon>Eukaryota</taxon>
        <taxon>Metazoa</taxon>
        <taxon>Ecdysozoa</taxon>
        <taxon>Arthropoda</taxon>
        <taxon>Chelicerata</taxon>
        <taxon>Arachnida</taxon>
        <taxon>Acari</taxon>
        <taxon>Parasitiformes</taxon>
        <taxon>Ixodida</taxon>
        <taxon>Ixodoidea</taxon>
        <taxon>Ixodidae</taxon>
        <taxon>Ixodinae</taxon>
        <taxon>Ixodes</taxon>
    </lineage>
</organism>
<reference evidence="1" key="2">
    <citation type="submission" date="2020-05" db="UniProtKB">
        <authorList>
            <consortium name="EnsemblMetazoa"/>
        </authorList>
    </citation>
    <scope>IDENTIFICATION</scope>
    <source>
        <strain evidence="1">wikel</strain>
    </source>
</reference>
<evidence type="ECO:0000313" key="2">
    <source>
        <dbReference type="Proteomes" id="UP000001555"/>
    </source>
</evidence>
<dbReference type="InParanoid" id="A0A1S4LGQ5"/>
<dbReference type="Proteomes" id="UP000001555">
    <property type="component" value="Unassembled WGS sequence"/>
</dbReference>